<feature type="transmembrane region" description="Helical" evidence="9">
    <location>
        <begin position="192"/>
        <end position="211"/>
    </location>
</feature>
<dbReference type="PANTHER" id="PTHR22950">
    <property type="entry name" value="AMINO ACID TRANSPORTER"/>
    <property type="match status" value="1"/>
</dbReference>
<feature type="region of interest" description="Disordered" evidence="8">
    <location>
        <begin position="24"/>
        <end position="65"/>
    </location>
</feature>
<feature type="domain" description="Amino acid transporter transmembrane" evidence="10">
    <location>
        <begin position="78"/>
        <end position="462"/>
    </location>
</feature>
<feature type="transmembrane region" description="Helical" evidence="9">
    <location>
        <begin position="383"/>
        <end position="400"/>
    </location>
</feature>
<evidence type="ECO:0000256" key="7">
    <source>
        <dbReference type="ARBA" id="ARBA00023136"/>
    </source>
</evidence>
<keyword evidence="4 9" id="KW-0812">Transmembrane</keyword>
<dbReference type="GeneID" id="94842374"/>
<feature type="transmembrane region" description="Helical" evidence="9">
    <location>
        <begin position="106"/>
        <end position="129"/>
    </location>
</feature>
<organism evidence="11 12">
    <name type="scientific">Tritrichomonas foetus</name>
    <dbReference type="NCBI Taxonomy" id="1144522"/>
    <lineage>
        <taxon>Eukaryota</taxon>
        <taxon>Metamonada</taxon>
        <taxon>Parabasalia</taxon>
        <taxon>Tritrichomonadida</taxon>
        <taxon>Tritrichomonadidae</taxon>
        <taxon>Tritrichomonas</taxon>
    </lineage>
</organism>
<name>A0A1J4JSB5_9EUKA</name>
<evidence type="ECO:0000256" key="3">
    <source>
        <dbReference type="ARBA" id="ARBA00022448"/>
    </source>
</evidence>
<keyword evidence="5" id="KW-0029">Amino-acid transport</keyword>
<keyword evidence="7 9" id="KW-0472">Membrane</keyword>
<gene>
    <name evidence="11" type="ORF">TRFO_30996</name>
</gene>
<comment type="subcellular location">
    <subcellularLocation>
        <location evidence="1">Membrane</location>
        <topology evidence="1">Multi-pass membrane protein</topology>
    </subcellularLocation>
</comment>
<comment type="similarity">
    <text evidence="2">Belongs to the amino acid/polyamine transporter 2 family.</text>
</comment>
<accession>A0A1J4JSB5</accession>
<dbReference type="GO" id="GO:0016020">
    <property type="term" value="C:membrane"/>
    <property type="evidence" value="ECO:0007669"/>
    <property type="project" value="UniProtKB-SubCell"/>
</dbReference>
<evidence type="ECO:0000256" key="1">
    <source>
        <dbReference type="ARBA" id="ARBA00004141"/>
    </source>
</evidence>
<evidence type="ECO:0000259" key="10">
    <source>
        <dbReference type="Pfam" id="PF01490"/>
    </source>
</evidence>
<dbReference type="VEuPathDB" id="TrichDB:TRFO_30996"/>
<protein>
    <submittedName>
        <fullName evidence="11">Transmembrane amino acid transporter protein</fullName>
    </submittedName>
</protein>
<feature type="transmembrane region" description="Helical" evidence="9">
    <location>
        <begin position="218"/>
        <end position="242"/>
    </location>
</feature>
<dbReference type="Pfam" id="PF01490">
    <property type="entry name" value="Aa_trans"/>
    <property type="match status" value="1"/>
</dbReference>
<feature type="transmembrane region" description="Helical" evidence="9">
    <location>
        <begin position="149"/>
        <end position="172"/>
    </location>
</feature>
<dbReference type="OrthoDB" id="28208at2759"/>
<keyword evidence="6 9" id="KW-1133">Transmembrane helix</keyword>
<evidence type="ECO:0000256" key="6">
    <source>
        <dbReference type="ARBA" id="ARBA00022989"/>
    </source>
</evidence>
<dbReference type="RefSeq" id="XP_068355167.1">
    <property type="nucleotide sequence ID" value="XM_068507670.1"/>
</dbReference>
<evidence type="ECO:0000256" key="5">
    <source>
        <dbReference type="ARBA" id="ARBA00022970"/>
    </source>
</evidence>
<evidence type="ECO:0000256" key="2">
    <source>
        <dbReference type="ARBA" id="ARBA00008066"/>
    </source>
</evidence>
<evidence type="ECO:0000313" key="12">
    <source>
        <dbReference type="Proteomes" id="UP000179807"/>
    </source>
</evidence>
<sequence length="474" mass="51699">MMAPIQKTTFLISNRGMNDQVELDDFSSTSYSPTKSNVSDSHSASISTNQSNSSSSSNIDEKISSEKNSETYEEVGYWGNLLNLLNCMLGAGILSVPSTFNDSGIIVSLVIMIIVVLITHYATVITLILQGKTKASGIDELTEIYLGKVGSFLLSVMVIIFNVGACLAYLVLGVDFIVSWFSFAGIDVSSSLYRAIITFVYGLCIPILLSVPKSLRFLSYLSSITDFFIVFYFFAMLAKMIIGIRESGISDTICYAKADMKLFSSISIYATSFALPICILPIIWSFTPNVKKRCQSSYVSLAIVFALTAIPSIFVYIIFGENTEGNVLKNFKDDDILIVLVRIGFFLIVTMSYPVVTPCISASWSSIIFKVNNAADLTGWRRALILVITNGVTLIIAMFLPEMKPALEVGGAIGGCLGNFTVPGLLWIVASTKQKTHWTNILSMFLTAFGVITAVISTYTAVLSAIDAFKTVDF</sequence>
<feature type="transmembrane region" description="Helical" evidence="9">
    <location>
        <begin position="412"/>
        <end position="430"/>
    </location>
</feature>
<feature type="transmembrane region" description="Helical" evidence="9">
    <location>
        <begin position="339"/>
        <end position="362"/>
    </location>
</feature>
<feature type="compositionally biased region" description="Low complexity" evidence="8">
    <location>
        <begin position="41"/>
        <end position="58"/>
    </location>
</feature>
<dbReference type="EMBL" id="MLAK01000885">
    <property type="protein sequence ID" value="OHT02031.1"/>
    <property type="molecule type" value="Genomic_DNA"/>
</dbReference>
<dbReference type="PANTHER" id="PTHR22950:SF458">
    <property type="entry name" value="SODIUM-COUPLED NEUTRAL AMINO ACID TRANSPORTER 11-RELATED"/>
    <property type="match status" value="1"/>
</dbReference>
<comment type="caution">
    <text evidence="11">The sequence shown here is derived from an EMBL/GenBank/DDBJ whole genome shotgun (WGS) entry which is preliminary data.</text>
</comment>
<dbReference type="AlphaFoldDB" id="A0A1J4JSB5"/>
<feature type="transmembrane region" description="Helical" evidence="9">
    <location>
        <begin position="442"/>
        <end position="466"/>
    </location>
</feature>
<feature type="transmembrane region" description="Helical" evidence="9">
    <location>
        <begin position="75"/>
        <end position="94"/>
    </location>
</feature>
<dbReference type="Proteomes" id="UP000179807">
    <property type="component" value="Unassembled WGS sequence"/>
</dbReference>
<feature type="transmembrane region" description="Helical" evidence="9">
    <location>
        <begin position="262"/>
        <end position="286"/>
    </location>
</feature>
<keyword evidence="12" id="KW-1185">Reference proteome</keyword>
<keyword evidence="3" id="KW-0813">Transport</keyword>
<evidence type="ECO:0000313" key="11">
    <source>
        <dbReference type="EMBL" id="OHT02031.1"/>
    </source>
</evidence>
<dbReference type="InterPro" id="IPR013057">
    <property type="entry name" value="AA_transpt_TM"/>
</dbReference>
<reference evidence="11" key="1">
    <citation type="submission" date="2016-10" db="EMBL/GenBank/DDBJ databases">
        <authorList>
            <person name="Benchimol M."/>
            <person name="Almeida L.G."/>
            <person name="Vasconcelos A.T."/>
            <person name="Perreira-Neves A."/>
            <person name="Rosa I.A."/>
            <person name="Tasca T."/>
            <person name="Bogo M.R."/>
            <person name="de Souza W."/>
        </authorList>
    </citation>
    <scope>NUCLEOTIDE SEQUENCE [LARGE SCALE GENOMIC DNA]</scope>
    <source>
        <strain evidence="11">K</strain>
    </source>
</reference>
<proteinExistence type="inferred from homology"/>
<dbReference type="GO" id="GO:0015179">
    <property type="term" value="F:L-amino acid transmembrane transporter activity"/>
    <property type="evidence" value="ECO:0007669"/>
    <property type="project" value="TreeGrafter"/>
</dbReference>
<feature type="transmembrane region" description="Helical" evidence="9">
    <location>
        <begin position="298"/>
        <end position="319"/>
    </location>
</feature>
<evidence type="ECO:0000256" key="8">
    <source>
        <dbReference type="SAM" id="MobiDB-lite"/>
    </source>
</evidence>
<feature type="compositionally biased region" description="Polar residues" evidence="8">
    <location>
        <begin position="26"/>
        <end position="40"/>
    </location>
</feature>
<evidence type="ECO:0000256" key="9">
    <source>
        <dbReference type="SAM" id="Phobius"/>
    </source>
</evidence>
<evidence type="ECO:0000256" key="4">
    <source>
        <dbReference type="ARBA" id="ARBA00022692"/>
    </source>
</evidence>